<reference evidence="1 2" key="1">
    <citation type="submission" date="2018-06" db="EMBL/GenBank/DDBJ databases">
        <title>Draft Genome Sequence of a Novel Marine Bacterium Related to the Verrucomicrobia.</title>
        <authorList>
            <person name="Vosseberg J."/>
            <person name="Martijn J."/>
            <person name="Ettema T.J.G."/>
        </authorList>
    </citation>
    <scope>NUCLEOTIDE SEQUENCE [LARGE SCALE GENOMIC DNA]</scope>
    <source>
        <strain evidence="1">TARA_B100001123</strain>
    </source>
</reference>
<dbReference type="EMBL" id="CP029803">
    <property type="protein sequence ID" value="AWT60279.1"/>
    <property type="molecule type" value="Genomic_DNA"/>
</dbReference>
<evidence type="ECO:0000313" key="2">
    <source>
        <dbReference type="Proteomes" id="UP000247465"/>
    </source>
</evidence>
<accession>A0A2Z4ADE6</accession>
<dbReference type="Proteomes" id="UP000247465">
    <property type="component" value="Chromosome"/>
</dbReference>
<dbReference type="AlphaFoldDB" id="A0A2Z4ADE6"/>
<gene>
    <name evidence="1" type="ORF">DF168_01485</name>
</gene>
<dbReference type="KEGG" id="mtar:DF168_01485"/>
<evidence type="ECO:0000313" key="1">
    <source>
        <dbReference type="EMBL" id="AWT60279.1"/>
    </source>
</evidence>
<proteinExistence type="predicted"/>
<name>A0A2Z4ADE6_9BACT</name>
<sequence length="35" mass="4079">MDETAISQRNLSPNYDLQVCNELEARLSWIEKVVI</sequence>
<protein>
    <submittedName>
        <fullName evidence="1">Uncharacterized protein</fullName>
    </submittedName>
</protein>
<organism evidence="1 2">
    <name type="scientific">Candidatus Moanibacter tarae</name>
    <dbReference type="NCBI Taxonomy" id="2200854"/>
    <lineage>
        <taxon>Bacteria</taxon>
        <taxon>Pseudomonadati</taxon>
        <taxon>Verrucomicrobiota</taxon>
        <taxon>Opitutia</taxon>
        <taxon>Puniceicoccales</taxon>
        <taxon>Puniceicoccales incertae sedis</taxon>
        <taxon>Candidatus Moanibacter</taxon>
    </lineage>
</organism>